<keyword evidence="6" id="KW-0812">Transmembrane</keyword>
<keyword evidence="7" id="KW-0732">Signal</keyword>
<dbReference type="InterPro" id="IPR019554">
    <property type="entry name" value="Soluble_ligand-bd"/>
</dbReference>
<reference evidence="18 19" key="1">
    <citation type="submission" date="2020-08" db="EMBL/GenBank/DDBJ databases">
        <title>Genomic Encyclopedia of Type Strains, Phase IV (KMG-IV): sequencing the most valuable type-strain genomes for metagenomic binning, comparative biology and taxonomic classification.</title>
        <authorList>
            <person name="Goeker M."/>
        </authorList>
    </citation>
    <scope>NUCLEOTIDE SEQUENCE [LARGE SCALE GENOMIC DNA]</scope>
    <source>
        <strain evidence="18 19">DSM 7465</strain>
    </source>
</reference>
<dbReference type="InterPro" id="IPR054765">
    <property type="entry name" value="SLBB_dom"/>
</dbReference>
<evidence type="ECO:0000259" key="16">
    <source>
        <dbReference type="Pfam" id="PF10531"/>
    </source>
</evidence>
<keyword evidence="12" id="KW-0564">Palmitate</keyword>
<comment type="subcellular location">
    <subcellularLocation>
        <location evidence="1">Cell outer membrane</location>
        <topology evidence="1">Multi-pass membrane protein</topology>
    </subcellularLocation>
</comment>
<evidence type="ECO:0000256" key="6">
    <source>
        <dbReference type="ARBA" id="ARBA00022692"/>
    </source>
</evidence>
<evidence type="ECO:0000256" key="7">
    <source>
        <dbReference type="ARBA" id="ARBA00022729"/>
    </source>
</evidence>
<accession>A0A840HR88</accession>
<evidence type="ECO:0000256" key="5">
    <source>
        <dbReference type="ARBA" id="ARBA00022597"/>
    </source>
</evidence>
<evidence type="ECO:0000313" key="18">
    <source>
        <dbReference type="EMBL" id="MBB4640076.1"/>
    </source>
</evidence>
<evidence type="ECO:0000259" key="17">
    <source>
        <dbReference type="Pfam" id="PF22461"/>
    </source>
</evidence>
<dbReference type="RefSeq" id="WP_221232512.1">
    <property type="nucleotide sequence ID" value="NZ_JACHOV010000001.1"/>
</dbReference>
<feature type="domain" description="SLBB" evidence="17">
    <location>
        <begin position="110"/>
        <end position="187"/>
    </location>
</feature>
<gene>
    <name evidence="18" type="ORF">HNQ99_000356</name>
</gene>
<dbReference type="InterPro" id="IPR049712">
    <property type="entry name" value="Poly_export"/>
</dbReference>
<dbReference type="GO" id="GO:0046930">
    <property type="term" value="C:pore complex"/>
    <property type="evidence" value="ECO:0007669"/>
    <property type="project" value="UniProtKB-KW"/>
</dbReference>
<dbReference type="InterPro" id="IPR003715">
    <property type="entry name" value="Poly_export_N"/>
</dbReference>
<evidence type="ECO:0000256" key="10">
    <source>
        <dbReference type="ARBA" id="ARBA00023114"/>
    </source>
</evidence>
<dbReference type="Pfam" id="PF10531">
    <property type="entry name" value="SLBB"/>
    <property type="match status" value="1"/>
</dbReference>
<dbReference type="Gene3D" id="3.10.560.10">
    <property type="entry name" value="Outer membrane lipoprotein wza domain like"/>
    <property type="match status" value="2"/>
</dbReference>
<dbReference type="GO" id="GO:0009279">
    <property type="term" value="C:cell outer membrane"/>
    <property type="evidence" value="ECO:0007669"/>
    <property type="project" value="UniProtKB-SubCell"/>
</dbReference>
<dbReference type="GO" id="GO:0015159">
    <property type="term" value="F:polysaccharide transmembrane transporter activity"/>
    <property type="evidence" value="ECO:0007669"/>
    <property type="project" value="InterPro"/>
</dbReference>
<sequence length="511" mass="56213">MDYSRNVTSEVFGANLFTGAFARQAGAQFNPNYVINVGDSVQVRLWGAFEFQAALTVDPQGNVFLPNVGPVQLLGVRNQDLQPVIDNAVRRVFRSNVFSYASLAAAQPVRIYVGGFVNRPGAYAGTSMDSVLHYLDQAGGIDPDRGSFLEVQVKRGSAVRARMSLYDFLLDGQMPQVQLADGDVIFVGPRQNTVLVSGLAENAKRFEFQEKSKSLHSLVAMAKPMPSATHVRVVRNSGVTRNVEYYPLTEGTNVIIQDGDELSFTADKKLGTITVRVEGEHESPQEYVLPYGAKLGGLLSQIEYSSRSDRQNLQLFRQSVKERQKELLEVSLRALETAALTARSGTSDEARLRQEEADLILRWVDRARDIEPNGQVVISQSPDMNDLLLENGDILRVPVRDGLVLVSGEVLFPNAVAFNGNMTVRDYIDRAGGFTNNADASRIIVARQDGSFAEAKRNSKMLSFGSRASAIDSGDQIMVLPRIDVKSRQIFKEMTQILYQIAVSARVALGI</sequence>
<evidence type="ECO:0000256" key="12">
    <source>
        <dbReference type="ARBA" id="ARBA00023139"/>
    </source>
</evidence>
<evidence type="ECO:0000256" key="1">
    <source>
        <dbReference type="ARBA" id="ARBA00004571"/>
    </source>
</evidence>
<keyword evidence="9" id="KW-0406">Ion transport</keyword>
<feature type="domain" description="Polysaccharide export protein N-terminal" evidence="15">
    <location>
        <begin position="30"/>
        <end position="93"/>
    </location>
</feature>
<name>A0A840HR88_9SPHN</name>
<dbReference type="Pfam" id="PF22461">
    <property type="entry name" value="SLBB_2"/>
    <property type="match status" value="1"/>
</dbReference>
<evidence type="ECO:0000256" key="2">
    <source>
        <dbReference type="ARBA" id="ARBA00009450"/>
    </source>
</evidence>
<dbReference type="GO" id="GO:0006811">
    <property type="term" value="P:monoatomic ion transport"/>
    <property type="evidence" value="ECO:0007669"/>
    <property type="project" value="UniProtKB-KW"/>
</dbReference>
<dbReference type="PANTHER" id="PTHR33619:SF3">
    <property type="entry name" value="POLYSACCHARIDE EXPORT PROTEIN GFCE-RELATED"/>
    <property type="match status" value="1"/>
</dbReference>
<keyword evidence="19" id="KW-1185">Reference proteome</keyword>
<evidence type="ECO:0000313" key="19">
    <source>
        <dbReference type="Proteomes" id="UP000575068"/>
    </source>
</evidence>
<keyword evidence="8" id="KW-0625">Polysaccharide transport</keyword>
<keyword evidence="11" id="KW-0472">Membrane</keyword>
<comment type="caution">
    <text evidence="18">The sequence shown here is derived from an EMBL/GenBank/DDBJ whole genome shotgun (WGS) entry which is preliminary data.</text>
</comment>
<dbReference type="GO" id="GO:0015288">
    <property type="term" value="F:porin activity"/>
    <property type="evidence" value="ECO:0007669"/>
    <property type="project" value="UniProtKB-KW"/>
</dbReference>
<feature type="domain" description="Soluble ligand binding" evidence="16">
    <location>
        <begin position="404"/>
        <end position="450"/>
    </location>
</feature>
<keyword evidence="5" id="KW-0762">Sugar transport</keyword>
<keyword evidence="14" id="KW-0449">Lipoprotein</keyword>
<keyword evidence="4" id="KW-1134">Transmembrane beta strand</keyword>
<keyword evidence="10" id="KW-0626">Porin</keyword>
<keyword evidence="13" id="KW-0998">Cell outer membrane</keyword>
<dbReference type="Proteomes" id="UP000575068">
    <property type="component" value="Unassembled WGS sequence"/>
</dbReference>
<evidence type="ECO:0000256" key="13">
    <source>
        <dbReference type="ARBA" id="ARBA00023237"/>
    </source>
</evidence>
<evidence type="ECO:0000256" key="9">
    <source>
        <dbReference type="ARBA" id="ARBA00023065"/>
    </source>
</evidence>
<dbReference type="PANTHER" id="PTHR33619">
    <property type="entry name" value="POLYSACCHARIDE EXPORT PROTEIN GFCE-RELATED"/>
    <property type="match status" value="1"/>
</dbReference>
<organism evidence="18 19">
    <name type="scientific">Rhizorhapis suberifaciens</name>
    <name type="common">corky root of lettuce</name>
    <dbReference type="NCBI Taxonomy" id="13656"/>
    <lineage>
        <taxon>Bacteria</taxon>
        <taxon>Pseudomonadati</taxon>
        <taxon>Pseudomonadota</taxon>
        <taxon>Alphaproteobacteria</taxon>
        <taxon>Sphingomonadales</taxon>
        <taxon>Sphingomonadaceae</taxon>
        <taxon>Rhizorhapis</taxon>
    </lineage>
</organism>
<dbReference type="EMBL" id="JACHOV010000001">
    <property type="protein sequence ID" value="MBB4640076.1"/>
    <property type="molecule type" value="Genomic_DNA"/>
</dbReference>
<evidence type="ECO:0000256" key="14">
    <source>
        <dbReference type="ARBA" id="ARBA00023288"/>
    </source>
</evidence>
<evidence type="ECO:0000256" key="4">
    <source>
        <dbReference type="ARBA" id="ARBA00022452"/>
    </source>
</evidence>
<evidence type="ECO:0000259" key="15">
    <source>
        <dbReference type="Pfam" id="PF02563"/>
    </source>
</evidence>
<proteinExistence type="inferred from homology"/>
<evidence type="ECO:0000256" key="11">
    <source>
        <dbReference type="ARBA" id="ARBA00023136"/>
    </source>
</evidence>
<dbReference type="Pfam" id="PF02563">
    <property type="entry name" value="Poly_export"/>
    <property type="match status" value="1"/>
</dbReference>
<protein>
    <submittedName>
        <fullName evidence="18">Protein involved in polysaccharide export with SLBB domain</fullName>
    </submittedName>
</protein>
<evidence type="ECO:0000256" key="3">
    <source>
        <dbReference type="ARBA" id="ARBA00022448"/>
    </source>
</evidence>
<dbReference type="AlphaFoldDB" id="A0A840HR88"/>
<evidence type="ECO:0000256" key="8">
    <source>
        <dbReference type="ARBA" id="ARBA00023047"/>
    </source>
</evidence>
<keyword evidence="3" id="KW-0813">Transport</keyword>
<comment type="similarity">
    <text evidence="2">Belongs to the BexD/CtrA/VexA family.</text>
</comment>